<evidence type="ECO:0000256" key="6">
    <source>
        <dbReference type="HAMAP-Rule" id="MF_02040"/>
    </source>
</evidence>
<dbReference type="FunFam" id="3.40.50.300:FF:001119">
    <property type="entry name" value="Iron-sulfur cluster carrier protein"/>
    <property type="match status" value="1"/>
</dbReference>
<dbReference type="Proteomes" id="UP000310263">
    <property type="component" value="Unassembled WGS sequence"/>
</dbReference>
<dbReference type="InterPro" id="IPR027417">
    <property type="entry name" value="P-loop_NTPase"/>
</dbReference>
<feature type="region of interest" description="Disordered" evidence="7">
    <location>
        <begin position="294"/>
        <end position="314"/>
    </location>
</feature>
<comment type="caution">
    <text evidence="8">The sequence shown here is derived from an EMBL/GenBank/DDBJ whole genome shotgun (WGS) entry which is preliminary data.</text>
</comment>
<dbReference type="EMBL" id="SRYE01000003">
    <property type="protein sequence ID" value="TGY62240.1"/>
    <property type="molecule type" value="Genomic_DNA"/>
</dbReference>
<organism evidence="8 9">
    <name type="scientific">Muricaecibacterium torontonense</name>
    <dbReference type="NCBI Taxonomy" id="3032871"/>
    <lineage>
        <taxon>Bacteria</taxon>
        <taxon>Bacillati</taxon>
        <taxon>Actinomycetota</taxon>
        <taxon>Coriobacteriia</taxon>
        <taxon>Coriobacteriales</taxon>
        <taxon>Atopobiaceae</taxon>
        <taxon>Muricaecibacterium</taxon>
    </lineage>
</organism>
<keyword evidence="4 6" id="KW-0408">Iron</keyword>
<dbReference type="GO" id="GO:0016887">
    <property type="term" value="F:ATP hydrolysis activity"/>
    <property type="evidence" value="ECO:0007669"/>
    <property type="project" value="UniProtKB-UniRule"/>
</dbReference>
<keyword evidence="1 6" id="KW-0479">Metal-binding</keyword>
<dbReference type="InterPro" id="IPR033756">
    <property type="entry name" value="YlxH/NBP35"/>
</dbReference>
<keyword evidence="5 6" id="KW-0411">Iron-sulfur</keyword>
<dbReference type="GO" id="GO:0016226">
    <property type="term" value="P:iron-sulfur cluster assembly"/>
    <property type="evidence" value="ECO:0007669"/>
    <property type="project" value="InterPro"/>
</dbReference>
<dbReference type="PANTHER" id="PTHR42961:SF2">
    <property type="entry name" value="IRON-SULFUR PROTEIN NUBPL"/>
    <property type="match status" value="1"/>
</dbReference>
<evidence type="ECO:0000256" key="1">
    <source>
        <dbReference type="ARBA" id="ARBA00022723"/>
    </source>
</evidence>
<keyword evidence="6" id="KW-0378">Hydrolase</keyword>
<sequence>MACKTRDAGSKDAPKSPQVFDSNDLSEVGHVIGVVSGKGGVGKSLVSCSLAIGLARAGYKVGILDADITGPSVPHMMGLDDERLMSLGNLFLPSIASVPGTEGVKVMSANLLLARKDDPVLWRGPVLAGALKQFWSDTSWGPIDYLIVDMPPGTGDVALTVYQSLPIDGVVIVTSPQDLVSMIVGKAVKMAAKMGVGVLGITENLSYVVCPTDGTRIDIFGPSHLKRDAELAGVPALDRLPIEPALAAACDAGQLAESLPEGYLAATIQRVIDLDTNPAQVPSIEAMNARADALGMPHTPADPTDSYDATPEEI</sequence>
<evidence type="ECO:0000256" key="4">
    <source>
        <dbReference type="ARBA" id="ARBA00023004"/>
    </source>
</evidence>
<name>A0A4V3RRJ2_9ACTN</name>
<feature type="binding site" evidence="6">
    <location>
        <begin position="37"/>
        <end position="44"/>
    </location>
    <ligand>
        <name>ATP</name>
        <dbReference type="ChEBI" id="CHEBI:30616"/>
    </ligand>
</feature>
<dbReference type="AlphaFoldDB" id="A0A4V3RRJ2"/>
<dbReference type="CDD" id="cd02037">
    <property type="entry name" value="Mrp_NBP35"/>
    <property type="match status" value="1"/>
</dbReference>
<comment type="subunit">
    <text evidence="6">Homodimer.</text>
</comment>
<dbReference type="GO" id="GO:0051539">
    <property type="term" value="F:4 iron, 4 sulfur cluster binding"/>
    <property type="evidence" value="ECO:0007669"/>
    <property type="project" value="TreeGrafter"/>
</dbReference>
<feature type="compositionally biased region" description="Basic and acidic residues" evidence="7">
    <location>
        <begin position="1"/>
        <end position="14"/>
    </location>
</feature>
<evidence type="ECO:0000256" key="5">
    <source>
        <dbReference type="ARBA" id="ARBA00023014"/>
    </source>
</evidence>
<comment type="similarity">
    <text evidence="6">Belongs to the Mrp/NBP35 ATP-binding proteins family.</text>
</comment>
<evidence type="ECO:0000313" key="8">
    <source>
        <dbReference type="EMBL" id="TGY62240.1"/>
    </source>
</evidence>
<dbReference type="HAMAP" id="MF_02040">
    <property type="entry name" value="Mrp_NBP35"/>
    <property type="match status" value="1"/>
</dbReference>
<keyword evidence="9" id="KW-1185">Reference proteome</keyword>
<keyword evidence="3 6" id="KW-0067">ATP-binding</keyword>
<dbReference type="OrthoDB" id="9809679at2"/>
<reference evidence="8 9" key="1">
    <citation type="submission" date="2019-04" db="EMBL/GenBank/DDBJ databases">
        <title>Microbes associate with the intestines of laboratory mice.</title>
        <authorList>
            <person name="Navarre W."/>
            <person name="Wong E."/>
            <person name="Huang K."/>
            <person name="Tropini C."/>
            <person name="Ng K."/>
            <person name="Yu B."/>
        </authorList>
    </citation>
    <scope>NUCLEOTIDE SEQUENCE [LARGE SCALE GENOMIC DNA]</scope>
    <source>
        <strain evidence="8 9">NM07_P-09</strain>
    </source>
</reference>
<evidence type="ECO:0000313" key="9">
    <source>
        <dbReference type="Proteomes" id="UP000310263"/>
    </source>
</evidence>
<dbReference type="InterPro" id="IPR000808">
    <property type="entry name" value="Mrp-like_CS"/>
</dbReference>
<dbReference type="PROSITE" id="PS01215">
    <property type="entry name" value="MRP"/>
    <property type="match status" value="1"/>
</dbReference>
<dbReference type="Gene3D" id="3.40.50.300">
    <property type="entry name" value="P-loop containing nucleotide triphosphate hydrolases"/>
    <property type="match status" value="1"/>
</dbReference>
<accession>A0A4V3RRJ2</accession>
<dbReference type="GO" id="GO:0005524">
    <property type="term" value="F:ATP binding"/>
    <property type="evidence" value="ECO:0007669"/>
    <property type="project" value="UniProtKB-UniRule"/>
</dbReference>
<dbReference type="RefSeq" id="WP_136012710.1">
    <property type="nucleotide sequence ID" value="NZ_SRYE01000003.1"/>
</dbReference>
<dbReference type="SUPFAM" id="SSF52540">
    <property type="entry name" value="P-loop containing nucleoside triphosphate hydrolases"/>
    <property type="match status" value="1"/>
</dbReference>
<gene>
    <name evidence="8" type="ORF">E5334_06215</name>
</gene>
<feature type="region of interest" description="Disordered" evidence="7">
    <location>
        <begin position="1"/>
        <end position="22"/>
    </location>
</feature>
<proteinExistence type="inferred from homology"/>
<dbReference type="PANTHER" id="PTHR42961">
    <property type="entry name" value="IRON-SULFUR PROTEIN NUBPL"/>
    <property type="match status" value="1"/>
</dbReference>
<dbReference type="GO" id="GO:0140663">
    <property type="term" value="F:ATP-dependent FeS chaperone activity"/>
    <property type="evidence" value="ECO:0007669"/>
    <property type="project" value="InterPro"/>
</dbReference>
<comment type="function">
    <text evidence="6">Binds and transfers iron-sulfur (Fe-S) clusters to target apoproteins. Can hydrolyze ATP.</text>
</comment>
<evidence type="ECO:0000256" key="3">
    <source>
        <dbReference type="ARBA" id="ARBA00022840"/>
    </source>
</evidence>
<dbReference type="Pfam" id="PF10609">
    <property type="entry name" value="ParA"/>
    <property type="match status" value="1"/>
</dbReference>
<dbReference type="GO" id="GO:0046872">
    <property type="term" value="F:metal ion binding"/>
    <property type="evidence" value="ECO:0007669"/>
    <property type="project" value="UniProtKB-KW"/>
</dbReference>
<dbReference type="InterPro" id="IPR019591">
    <property type="entry name" value="Mrp/NBP35_ATP-bd"/>
</dbReference>
<dbReference type="InterPro" id="IPR044304">
    <property type="entry name" value="NUBPL-like"/>
</dbReference>
<protein>
    <recommendedName>
        <fullName evidence="6">Iron-sulfur cluster carrier protein</fullName>
    </recommendedName>
</protein>
<evidence type="ECO:0000256" key="2">
    <source>
        <dbReference type="ARBA" id="ARBA00022741"/>
    </source>
</evidence>
<evidence type="ECO:0000256" key="7">
    <source>
        <dbReference type="SAM" id="MobiDB-lite"/>
    </source>
</evidence>
<keyword evidence="2 6" id="KW-0547">Nucleotide-binding</keyword>